<keyword evidence="2 6" id="KW-0808">Transferase</keyword>
<keyword evidence="3 6" id="KW-0012">Acyltransferase</keyword>
<keyword evidence="7" id="KW-1185">Reference proteome</keyword>
<accession>A0ABV8TJM9</accession>
<dbReference type="RefSeq" id="WP_026252616.1">
    <property type="nucleotide sequence ID" value="NZ_JBHSDP010000024.1"/>
</dbReference>
<gene>
    <name evidence="6" type="ORF">ACFPC0_23330</name>
</gene>
<comment type="catalytic activity">
    <reaction evidence="4">
        <text>holo-[ACP] + malonyl-CoA = malonyl-[ACP] + CoA</text>
        <dbReference type="Rhea" id="RHEA:41792"/>
        <dbReference type="Rhea" id="RHEA-COMP:9623"/>
        <dbReference type="Rhea" id="RHEA-COMP:9685"/>
        <dbReference type="ChEBI" id="CHEBI:57287"/>
        <dbReference type="ChEBI" id="CHEBI:57384"/>
        <dbReference type="ChEBI" id="CHEBI:64479"/>
        <dbReference type="ChEBI" id="CHEBI:78449"/>
        <dbReference type="EC" id="2.3.1.39"/>
    </reaction>
</comment>
<protein>
    <recommendedName>
        <fullName evidence="1">[acyl-carrier-protein] S-malonyltransferase</fullName>
        <ecNumber evidence="1">2.3.1.39</ecNumber>
    </recommendedName>
</protein>
<evidence type="ECO:0000256" key="3">
    <source>
        <dbReference type="ARBA" id="ARBA00023315"/>
    </source>
</evidence>
<dbReference type="Proteomes" id="UP001595824">
    <property type="component" value="Unassembled WGS sequence"/>
</dbReference>
<proteinExistence type="predicted"/>
<dbReference type="GO" id="GO:0004314">
    <property type="term" value="F:[acyl-carrier-protein] S-malonyltransferase activity"/>
    <property type="evidence" value="ECO:0007669"/>
    <property type="project" value="UniProtKB-EC"/>
</dbReference>
<dbReference type="SUPFAM" id="SSF52151">
    <property type="entry name" value="FabD/lysophospholipase-like"/>
    <property type="match status" value="1"/>
</dbReference>
<dbReference type="InterPro" id="IPR001227">
    <property type="entry name" value="Ac_transferase_dom_sf"/>
</dbReference>
<evidence type="ECO:0000256" key="4">
    <source>
        <dbReference type="ARBA" id="ARBA00048462"/>
    </source>
</evidence>
<dbReference type="PANTHER" id="PTHR42681">
    <property type="entry name" value="MALONYL-COA-ACYL CARRIER PROTEIN TRANSACYLASE, MITOCHONDRIAL"/>
    <property type="match status" value="1"/>
</dbReference>
<dbReference type="EC" id="2.3.1.39" evidence="1"/>
<sequence length="317" mass="34707">METDNRTRSALVFPGMGPSPFAEVGKFMLVNPFARKLVAEADDTLGRSLFDGFREAEGDYSVPAQLAFFVNCLALAAWAEHEFGLEPSFVTGPSFGGKATAVRSGALSFADGVRLTERFAHTLDAYFAEEYPEQVATQSFARTPRPVLDEILAELTAQDEWYDITCVVDEDFAMLTLRASRLDWLQQRLRAAGGLPLYVMRPPMHSAAFAGLRRRAAVEVMDGLEFRDPTLAVVSDQDGTLLTTGEEIRDLLLDCCVRAVDWPTALGSLRERGVGTLCVAGQDALFGRVGAAAKNFRVVSANPRLALRPKRRRPLAA</sequence>
<dbReference type="Gene3D" id="3.40.366.10">
    <property type="entry name" value="Malonyl-Coenzyme A Acyl Carrier Protein, domain 2"/>
    <property type="match status" value="2"/>
</dbReference>
<evidence type="ECO:0000256" key="2">
    <source>
        <dbReference type="ARBA" id="ARBA00022679"/>
    </source>
</evidence>
<organism evidence="6 7">
    <name type="scientific">Streptomyces andamanensis</name>
    <dbReference type="NCBI Taxonomy" id="1565035"/>
    <lineage>
        <taxon>Bacteria</taxon>
        <taxon>Bacillati</taxon>
        <taxon>Actinomycetota</taxon>
        <taxon>Actinomycetes</taxon>
        <taxon>Kitasatosporales</taxon>
        <taxon>Streptomycetaceae</taxon>
        <taxon>Streptomyces</taxon>
    </lineage>
</organism>
<dbReference type="EMBL" id="JBHSDP010000024">
    <property type="protein sequence ID" value="MFC4330664.1"/>
    <property type="molecule type" value="Genomic_DNA"/>
</dbReference>
<reference evidence="7" key="1">
    <citation type="journal article" date="2019" name="Int. J. Syst. Evol. Microbiol.">
        <title>The Global Catalogue of Microorganisms (GCM) 10K type strain sequencing project: providing services to taxonomists for standard genome sequencing and annotation.</title>
        <authorList>
            <consortium name="The Broad Institute Genomics Platform"/>
            <consortium name="The Broad Institute Genome Sequencing Center for Infectious Disease"/>
            <person name="Wu L."/>
            <person name="Ma J."/>
        </authorList>
    </citation>
    <scope>NUCLEOTIDE SEQUENCE [LARGE SCALE GENOMIC DNA]</scope>
    <source>
        <strain evidence="7">PCU 347</strain>
    </source>
</reference>
<dbReference type="InterPro" id="IPR050858">
    <property type="entry name" value="Mal-CoA-ACP_Trans/PKS_FabD"/>
</dbReference>
<dbReference type="PANTHER" id="PTHR42681:SF1">
    <property type="entry name" value="MALONYL-COA-ACYL CARRIER PROTEIN TRANSACYLASE, MITOCHONDRIAL"/>
    <property type="match status" value="1"/>
</dbReference>
<dbReference type="InterPro" id="IPR016035">
    <property type="entry name" value="Acyl_Trfase/lysoPLipase"/>
</dbReference>
<evidence type="ECO:0000259" key="5">
    <source>
        <dbReference type="Pfam" id="PF21124"/>
    </source>
</evidence>
<evidence type="ECO:0000313" key="6">
    <source>
        <dbReference type="EMBL" id="MFC4330664.1"/>
    </source>
</evidence>
<comment type="caution">
    <text evidence="6">The sequence shown here is derived from an EMBL/GenBank/DDBJ whole genome shotgun (WGS) entry which is preliminary data.</text>
</comment>
<dbReference type="Pfam" id="PF21124">
    <property type="entry name" value="VinK_C"/>
    <property type="match status" value="1"/>
</dbReference>
<dbReference type="InterPro" id="IPR049416">
    <property type="entry name" value="VinK-like_small"/>
</dbReference>
<evidence type="ECO:0000313" key="7">
    <source>
        <dbReference type="Proteomes" id="UP001595824"/>
    </source>
</evidence>
<evidence type="ECO:0000256" key="1">
    <source>
        <dbReference type="ARBA" id="ARBA00013258"/>
    </source>
</evidence>
<name>A0ABV8TJM9_9ACTN</name>
<feature type="domain" description="Malonyl-CoA-[acyl-carrier-protein] transacylase small" evidence="5">
    <location>
        <begin position="139"/>
        <end position="200"/>
    </location>
</feature>